<dbReference type="Proteomes" id="UP001165065">
    <property type="component" value="Unassembled WGS sequence"/>
</dbReference>
<dbReference type="EMBL" id="BRYA01000844">
    <property type="protein sequence ID" value="GMI34094.1"/>
    <property type="molecule type" value="Genomic_DNA"/>
</dbReference>
<dbReference type="InterPro" id="IPR011256">
    <property type="entry name" value="Reg_factor_effector_dom_sf"/>
</dbReference>
<dbReference type="SUPFAM" id="SSF55136">
    <property type="entry name" value="Probable bacterial effector-binding domain"/>
    <property type="match status" value="1"/>
</dbReference>
<name>A0A9W7L5L4_9STRA</name>
<accession>A0A9W7L5L4</accession>
<dbReference type="InterPro" id="IPR006917">
    <property type="entry name" value="SOUL_heme-bd"/>
</dbReference>
<evidence type="ECO:0000313" key="3">
    <source>
        <dbReference type="Proteomes" id="UP001165065"/>
    </source>
</evidence>
<gene>
    <name evidence="2" type="ORF">TrCOL_g10526</name>
</gene>
<reference evidence="3" key="1">
    <citation type="journal article" date="2023" name="Commun. Biol.">
        <title>Genome analysis of Parmales, the sister group of diatoms, reveals the evolutionary specialization of diatoms from phago-mixotrophs to photoautotrophs.</title>
        <authorList>
            <person name="Ban H."/>
            <person name="Sato S."/>
            <person name="Yoshikawa S."/>
            <person name="Yamada K."/>
            <person name="Nakamura Y."/>
            <person name="Ichinomiya M."/>
            <person name="Sato N."/>
            <person name="Blanc-Mathieu R."/>
            <person name="Endo H."/>
            <person name="Kuwata A."/>
            <person name="Ogata H."/>
        </authorList>
    </citation>
    <scope>NUCLEOTIDE SEQUENCE [LARGE SCALE GENOMIC DNA]</scope>
</reference>
<proteinExistence type="inferred from homology"/>
<organism evidence="2 3">
    <name type="scientific">Triparma columacea</name>
    <dbReference type="NCBI Taxonomy" id="722753"/>
    <lineage>
        <taxon>Eukaryota</taxon>
        <taxon>Sar</taxon>
        <taxon>Stramenopiles</taxon>
        <taxon>Ochrophyta</taxon>
        <taxon>Bolidophyceae</taxon>
        <taxon>Parmales</taxon>
        <taxon>Triparmaceae</taxon>
        <taxon>Triparma</taxon>
    </lineage>
</organism>
<protein>
    <submittedName>
        <fullName evidence="2">Uncharacterized protein</fullName>
    </submittedName>
</protein>
<evidence type="ECO:0000256" key="1">
    <source>
        <dbReference type="ARBA" id="ARBA00009817"/>
    </source>
</evidence>
<comment type="caution">
    <text evidence="2">The sequence shown here is derived from an EMBL/GenBank/DDBJ whole genome shotgun (WGS) entry which is preliminary data.</text>
</comment>
<keyword evidence="3" id="KW-1185">Reference proteome</keyword>
<sequence length="380" mass="41447">MDNEANGANGANKYNDFIDTDSNNIGGWKETLDSLLSPQTPPQLRVTLLKDLLTSDEEIRSDVMKAIEGRDPEILLTSNAKALRDGTNAVAYQITNDIIPGLTNPLSPTNPNELRTSVPKAASQIFNAVQTQVENFSKGDDVTSKVKDGMNAVAKSVRDAVSMEGDEGPPYTVLLTLPTFEVRRYPEYGIASTTMREVGGKWDENDVVLQGVAFNLLAGYVFGGNEERKTMELKMPVETTSLGSMRFYLGPPPSPSSPYPTPLTFENKINELGTVVIESVPSKVVAVRTFKGFVTQQESSRQLSALMADLGAAEGVELDVPHGERVPYIVSRFNPPYTVPVVRRNEIAVPVVIREGGGEGKELNQDEIWEQIEVPSDVEG</sequence>
<dbReference type="Gene3D" id="3.20.80.10">
    <property type="entry name" value="Regulatory factor, effector binding domain"/>
    <property type="match status" value="1"/>
</dbReference>
<dbReference type="PANTHER" id="PTHR11220">
    <property type="entry name" value="HEME-BINDING PROTEIN-RELATED"/>
    <property type="match status" value="1"/>
</dbReference>
<comment type="similarity">
    <text evidence="1">Belongs to the HEBP family.</text>
</comment>
<dbReference type="OrthoDB" id="6424451at2759"/>
<dbReference type="AlphaFoldDB" id="A0A9W7L5L4"/>
<evidence type="ECO:0000313" key="2">
    <source>
        <dbReference type="EMBL" id="GMI34094.1"/>
    </source>
</evidence>
<dbReference type="Pfam" id="PF04832">
    <property type="entry name" value="SOUL"/>
    <property type="match status" value="1"/>
</dbReference>
<dbReference type="PANTHER" id="PTHR11220:SF58">
    <property type="entry name" value="SOUL HEME-BINDING FAMILY PROTEIN"/>
    <property type="match status" value="1"/>
</dbReference>